<dbReference type="AlphaFoldDB" id="W9WF37"/>
<feature type="region of interest" description="Disordered" evidence="1">
    <location>
        <begin position="436"/>
        <end position="472"/>
    </location>
</feature>
<feature type="compositionally biased region" description="Basic and acidic residues" evidence="1">
    <location>
        <begin position="19"/>
        <end position="30"/>
    </location>
</feature>
<accession>W9WF37</accession>
<evidence type="ECO:0000313" key="2">
    <source>
        <dbReference type="EMBL" id="EXJ66543.1"/>
    </source>
</evidence>
<name>W9WF37_9EURO</name>
<dbReference type="OrthoDB" id="4159670at2759"/>
<feature type="compositionally biased region" description="Polar residues" evidence="1">
    <location>
        <begin position="453"/>
        <end position="466"/>
    </location>
</feature>
<comment type="caution">
    <text evidence="2">The sequence shown here is derived from an EMBL/GenBank/DDBJ whole genome shotgun (WGS) entry which is preliminary data.</text>
</comment>
<evidence type="ECO:0000313" key="3">
    <source>
        <dbReference type="Proteomes" id="UP000019471"/>
    </source>
</evidence>
<dbReference type="Proteomes" id="UP000019471">
    <property type="component" value="Unassembled WGS sequence"/>
</dbReference>
<keyword evidence="3" id="KW-1185">Reference proteome</keyword>
<sequence length="645" mass="72082">MGRTQVSNGTAAHGATNTADKEASLGKPMVRDKASSRFKLLLPTKGRFREIIDCIRPIQAFNLKGHAADIEPVIDLARLNQSTNDFDFQFPSSLRPLYMKYKFVRDLLVAGKAMQAWAAFPSLVRDAEIIGLDVNVSLATAEADEDLQPGRYLCWLLVELDVQLSFLLGRRPFIAPFHGVATPFSRTPRQEEEGLQQNVFEFSQYMIEVLDRFNSDKHDQQMMFSEAREIMLETDLSRLYQLQLKLPPLSHNAWSDAPLCIAVAQHHIDVQLVLMVLHCQTLRSMPNQRKLPREANYRNLLKCTRMITEMFDSIHGLDPTRTAASWARCFGVFCATVMLGIATIRQEVGVGIGSKRVKRTLEIFRDLAEAGQASGVAQLALESLGLLVDRIRELEHTPTTATTATDDVIPPAPLRGLEDKAKENILGLKRRRRSSLEGGLQVDKRPKLEFNDTAPSCSVQRPSTWQHDSDHSYSQATAAFNNSSASNIQNRPGQHGLQQEERLSPAASTSFGADNQRGLSNVGYGFTQLEHFQEFQAAHHWVHPPMMYHPPMYDDWWQAQFASHDAMSSDHTRQMFYSPLSAPPMDQAHHSETTMHGDGHAGYAHLQQEPTTHAETAMVIDSTVHSLGSMQALTHSLQGPAEGKG</sequence>
<feature type="region of interest" description="Disordered" evidence="1">
    <location>
        <begin position="1"/>
        <end position="30"/>
    </location>
</feature>
<dbReference type="GeneID" id="19194907"/>
<proteinExistence type="predicted"/>
<evidence type="ECO:0008006" key="4">
    <source>
        <dbReference type="Google" id="ProtNLM"/>
    </source>
</evidence>
<reference evidence="2 3" key="1">
    <citation type="submission" date="2013-03" db="EMBL/GenBank/DDBJ databases">
        <title>The Genome Sequence of Cladophialophora psammophila CBS 110553.</title>
        <authorList>
            <consortium name="The Broad Institute Genomics Platform"/>
            <person name="Cuomo C."/>
            <person name="de Hoog S."/>
            <person name="Gorbushina A."/>
            <person name="Walker B."/>
            <person name="Young S.K."/>
            <person name="Zeng Q."/>
            <person name="Gargeya S."/>
            <person name="Fitzgerald M."/>
            <person name="Haas B."/>
            <person name="Abouelleil A."/>
            <person name="Allen A.W."/>
            <person name="Alvarado L."/>
            <person name="Arachchi H.M."/>
            <person name="Berlin A.M."/>
            <person name="Chapman S.B."/>
            <person name="Gainer-Dewar J."/>
            <person name="Goldberg J."/>
            <person name="Griggs A."/>
            <person name="Gujja S."/>
            <person name="Hansen M."/>
            <person name="Howarth C."/>
            <person name="Imamovic A."/>
            <person name="Ireland A."/>
            <person name="Larimer J."/>
            <person name="McCowan C."/>
            <person name="Murphy C."/>
            <person name="Pearson M."/>
            <person name="Poon T.W."/>
            <person name="Priest M."/>
            <person name="Roberts A."/>
            <person name="Saif S."/>
            <person name="Shea T."/>
            <person name="Sisk P."/>
            <person name="Sykes S."/>
            <person name="Wortman J."/>
            <person name="Nusbaum C."/>
            <person name="Birren B."/>
        </authorList>
    </citation>
    <scope>NUCLEOTIDE SEQUENCE [LARGE SCALE GENOMIC DNA]</scope>
    <source>
        <strain evidence="2 3">CBS 110553</strain>
    </source>
</reference>
<protein>
    <recommendedName>
        <fullName evidence="4">Transcription factor domain-containing protein</fullName>
    </recommendedName>
</protein>
<dbReference type="HOGENOM" id="CLU_012076_0_0_1"/>
<organism evidence="2 3">
    <name type="scientific">Cladophialophora psammophila CBS 110553</name>
    <dbReference type="NCBI Taxonomy" id="1182543"/>
    <lineage>
        <taxon>Eukaryota</taxon>
        <taxon>Fungi</taxon>
        <taxon>Dikarya</taxon>
        <taxon>Ascomycota</taxon>
        <taxon>Pezizomycotina</taxon>
        <taxon>Eurotiomycetes</taxon>
        <taxon>Chaetothyriomycetidae</taxon>
        <taxon>Chaetothyriales</taxon>
        <taxon>Herpotrichiellaceae</taxon>
        <taxon>Cladophialophora</taxon>
    </lineage>
</organism>
<evidence type="ECO:0000256" key="1">
    <source>
        <dbReference type="SAM" id="MobiDB-lite"/>
    </source>
</evidence>
<feature type="region of interest" description="Disordered" evidence="1">
    <location>
        <begin position="484"/>
        <end position="514"/>
    </location>
</feature>
<gene>
    <name evidence="2" type="ORF">A1O5_10212</name>
</gene>
<dbReference type="EMBL" id="AMGX01000019">
    <property type="protein sequence ID" value="EXJ66543.1"/>
    <property type="molecule type" value="Genomic_DNA"/>
</dbReference>
<feature type="compositionally biased region" description="Low complexity" evidence="1">
    <location>
        <begin position="8"/>
        <end position="18"/>
    </location>
</feature>
<dbReference type="CDD" id="cd12148">
    <property type="entry name" value="fungal_TF_MHR"/>
    <property type="match status" value="1"/>
</dbReference>
<dbReference type="RefSeq" id="XP_007748980.1">
    <property type="nucleotide sequence ID" value="XM_007750790.1"/>
</dbReference>